<dbReference type="InterPro" id="IPR019821">
    <property type="entry name" value="Kinesin_motor_CS"/>
</dbReference>
<protein>
    <recommendedName>
        <fullName evidence="11">Kinesin-like protein</fullName>
    </recommendedName>
</protein>
<dbReference type="InterPro" id="IPR027640">
    <property type="entry name" value="Kinesin-like_fam"/>
</dbReference>
<dbReference type="GO" id="GO:0005524">
    <property type="term" value="F:ATP binding"/>
    <property type="evidence" value="ECO:0007669"/>
    <property type="project" value="UniProtKB-UniRule"/>
</dbReference>
<evidence type="ECO:0000256" key="6">
    <source>
        <dbReference type="ARBA" id="ARBA00022840"/>
    </source>
</evidence>
<dbReference type="Gene3D" id="3.40.850.10">
    <property type="entry name" value="Kinesin motor domain"/>
    <property type="match status" value="1"/>
</dbReference>
<feature type="coiled-coil region" evidence="12">
    <location>
        <begin position="296"/>
        <end position="333"/>
    </location>
</feature>
<feature type="domain" description="Kinesin motor" evidence="14">
    <location>
        <begin position="337"/>
        <end position="684"/>
    </location>
</feature>
<evidence type="ECO:0000256" key="1">
    <source>
        <dbReference type="ARBA" id="ARBA00004245"/>
    </source>
</evidence>
<organism evidence="15 16">
    <name type="scientific">Magallana gigas</name>
    <name type="common">Pacific oyster</name>
    <name type="synonym">Crassostrea gigas</name>
    <dbReference type="NCBI Taxonomy" id="29159"/>
    <lineage>
        <taxon>Eukaryota</taxon>
        <taxon>Metazoa</taxon>
        <taxon>Spiralia</taxon>
        <taxon>Lophotrochozoa</taxon>
        <taxon>Mollusca</taxon>
        <taxon>Bivalvia</taxon>
        <taxon>Autobranchia</taxon>
        <taxon>Pteriomorphia</taxon>
        <taxon>Ostreida</taxon>
        <taxon>Ostreoidea</taxon>
        <taxon>Ostreidae</taxon>
        <taxon>Magallana</taxon>
    </lineage>
</organism>
<dbReference type="EnsemblMetazoa" id="G4300.2">
    <property type="protein sequence ID" value="G4300.2:cds"/>
    <property type="gene ID" value="G4300"/>
</dbReference>
<accession>A0A8W8N1Z7</accession>
<dbReference type="SMART" id="SM00129">
    <property type="entry name" value="KISc"/>
    <property type="match status" value="1"/>
</dbReference>
<evidence type="ECO:0000313" key="16">
    <source>
        <dbReference type="Proteomes" id="UP000005408"/>
    </source>
</evidence>
<dbReference type="InterPro" id="IPR001752">
    <property type="entry name" value="Kinesin_motor_dom"/>
</dbReference>
<reference evidence="15" key="1">
    <citation type="submission" date="2022-08" db="UniProtKB">
        <authorList>
            <consortium name="EnsemblMetazoa"/>
        </authorList>
    </citation>
    <scope>IDENTIFICATION</scope>
    <source>
        <strain evidence="15">05x7-T-G4-1.051#20</strain>
    </source>
</reference>
<feature type="binding site" evidence="10">
    <location>
        <begin position="437"/>
        <end position="444"/>
    </location>
    <ligand>
        <name>ATP</name>
        <dbReference type="ChEBI" id="CHEBI:30616"/>
    </ligand>
</feature>
<keyword evidence="9" id="KW-0206">Cytoskeleton</keyword>
<keyword evidence="4 11" id="KW-0493">Microtubule</keyword>
<dbReference type="OMA" id="KMDHREI"/>
<evidence type="ECO:0000256" key="5">
    <source>
        <dbReference type="ARBA" id="ARBA00022741"/>
    </source>
</evidence>
<keyword evidence="6 10" id="KW-0067">ATP-binding</keyword>
<evidence type="ECO:0000256" key="13">
    <source>
        <dbReference type="SAM" id="MobiDB-lite"/>
    </source>
</evidence>
<comment type="similarity">
    <text evidence="2">Belongs to the TRAFAC class myosin-kinesin ATPase superfamily. Kinesin family. KIN-14 subfamily.</text>
</comment>
<dbReference type="GO" id="GO:0007018">
    <property type="term" value="P:microtubule-based movement"/>
    <property type="evidence" value="ECO:0007669"/>
    <property type="project" value="InterPro"/>
</dbReference>
<dbReference type="SUPFAM" id="SSF52540">
    <property type="entry name" value="P-loop containing nucleoside triphosphate hydrolases"/>
    <property type="match status" value="1"/>
</dbReference>
<keyword evidence="7 12" id="KW-0175">Coiled coil</keyword>
<dbReference type="FunFam" id="3.40.850.10:FF:000065">
    <property type="entry name" value="Kinesin-like protein"/>
    <property type="match status" value="1"/>
</dbReference>
<proteinExistence type="inferred from homology"/>
<dbReference type="OrthoDB" id="3176171at2759"/>
<dbReference type="Proteomes" id="UP000005408">
    <property type="component" value="Unassembled WGS sequence"/>
</dbReference>
<evidence type="ECO:0000256" key="11">
    <source>
        <dbReference type="RuleBase" id="RU000394"/>
    </source>
</evidence>
<dbReference type="PROSITE" id="PS00411">
    <property type="entry name" value="KINESIN_MOTOR_1"/>
    <property type="match status" value="1"/>
</dbReference>
<evidence type="ECO:0000256" key="12">
    <source>
        <dbReference type="SAM" id="Coils"/>
    </source>
</evidence>
<dbReference type="GO" id="GO:0003777">
    <property type="term" value="F:microtubule motor activity"/>
    <property type="evidence" value="ECO:0007669"/>
    <property type="project" value="InterPro"/>
</dbReference>
<dbReference type="Gene3D" id="1.20.5.340">
    <property type="match status" value="1"/>
</dbReference>
<keyword evidence="3" id="KW-0963">Cytoplasm</keyword>
<feature type="region of interest" description="Disordered" evidence="13">
    <location>
        <begin position="1"/>
        <end position="138"/>
    </location>
</feature>
<feature type="compositionally biased region" description="Polar residues" evidence="13">
    <location>
        <begin position="60"/>
        <end position="101"/>
    </location>
</feature>
<feature type="coiled-coil region" evidence="12">
    <location>
        <begin position="145"/>
        <end position="253"/>
    </location>
</feature>
<dbReference type="GO" id="GO:0008017">
    <property type="term" value="F:microtubule binding"/>
    <property type="evidence" value="ECO:0007669"/>
    <property type="project" value="InterPro"/>
</dbReference>
<evidence type="ECO:0000256" key="7">
    <source>
        <dbReference type="ARBA" id="ARBA00023054"/>
    </source>
</evidence>
<sequence length="694" mass="77084">MIMAGTQEKKIPALGKSRLPTFSAKKRARSPDENTTRPVATEKRRKLLSASTENLHDRSIQSAGNTSLNRSFRPSNSTGSLRTSSTLNKTTTAVVRPTTKQASKPGVGSASKSSVGSKKPPVASTVPKAAGNKAKRPAWDLKGRLQDMEELLNRQSSKRDSLESQLQDYNSRIASLESEKNQLYGDVQSKEQIVHGASKQIEEYQKQIREQEANFEQTKRKLQTELDSITFLKESIQRQKESLEGEVSAKTVEVAGLKSTVAELQTSQVVIAAQLDATKISLEQSVSAGREKDKEISELKQMVAAMQDTIEKYKIKEQEHETMRRKLHNTIQELKGNIRVFCRVRPLLGEELLGSDGTINHMAFPDADSKMLELEKMSDAGLNESCLTANRKGNNKYEFAFDKVFNPDSTQGQVFEEICQLVQSALDGYNVCIFAYGQTGSGKTFTMEGPSQFSPEQTGMIPRAVVQIFESTQDLISKGWQYEFEASFLEIYNETIRDLLGNNSDDQKHDIKMTGSADKKDVMVTNLTTVMVTSEDQVHELLRKASHNRAVAETKCNERSSRSHSVFRLKISGVNKHTQEACIGTLNLVDLAGSERLKDSGSEGARLKETQAINKSLSTLSKVIMAIANKDGYIPYRESKLTYLLQNSLGGNSKTLMFVNVSPKEECFQETLNSLRFATKVNQCNIGTAQKKAK</sequence>
<keyword evidence="16" id="KW-1185">Reference proteome</keyword>
<evidence type="ECO:0000256" key="10">
    <source>
        <dbReference type="PROSITE-ProRule" id="PRU00283"/>
    </source>
</evidence>
<dbReference type="EnsemblMetazoa" id="G4300.3">
    <property type="protein sequence ID" value="G4300.3:cds"/>
    <property type="gene ID" value="G4300"/>
</dbReference>
<dbReference type="PANTHER" id="PTHR47972">
    <property type="entry name" value="KINESIN-LIKE PROTEIN KLP-3"/>
    <property type="match status" value="1"/>
</dbReference>
<evidence type="ECO:0000256" key="8">
    <source>
        <dbReference type="ARBA" id="ARBA00023175"/>
    </source>
</evidence>
<dbReference type="CDD" id="cd01366">
    <property type="entry name" value="KISc_C_terminal"/>
    <property type="match status" value="1"/>
</dbReference>
<dbReference type="PRINTS" id="PR00380">
    <property type="entry name" value="KINESINHEAVY"/>
</dbReference>
<keyword evidence="8 10" id="KW-0505">Motor protein</keyword>
<evidence type="ECO:0000313" key="15">
    <source>
        <dbReference type="EnsemblMetazoa" id="G4300.2:cds"/>
    </source>
</evidence>
<name>A0A8W8N1Z7_MAGGI</name>
<dbReference type="AlphaFoldDB" id="A0A8W8N1Z7"/>
<evidence type="ECO:0000256" key="3">
    <source>
        <dbReference type="ARBA" id="ARBA00022490"/>
    </source>
</evidence>
<dbReference type="PANTHER" id="PTHR47972:SF45">
    <property type="entry name" value="PROTEIN CLARET SEGREGATIONAL"/>
    <property type="match status" value="1"/>
</dbReference>
<dbReference type="Pfam" id="PF00225">
    <property type="entry name" value="Kinesin"/>
    <property type="match status" value="1"/>
</dbReference>
<evidence type="ECO:0000256" key="4">
    <source>
        <dbReference type="ARBA" id="ARBA00022701"/>
    </source>
</evidence>
<comment type="subcellular location">
    <subcellularLocation>
        <location evidence="1">Cytoplasm</location>
        <location evidence="1">Cytoskeleton</location>
    </subcellularLocation>
</comment>
<dbReference type="EnsemblMetazoa" id="G4300.1">
    <property type="protein sequence ID" value="G4300.1:cds"/>
    <property type="gene ID" value="G4300"/>
</dbReference>
<dbReference type="InterPro" id="IPR036961">
    <property type="entry name" value="Kinesin_motor_dom_sf"/>
</dbReference>
<keyword evidence="5 10" id="KW-0547">Nucleotide-binding</keyword>
<dbReference type="PROSITE" id="PS50067">
    <property type="entry name" value="KINESIN_MOTOR_2"/>
    <property type="match status" value="1"/>
</dbReference>
<feature type="compositionally biased region" description="Low complexity" evidence="13">
    <location>
        <begin position="102"/>
        <end position="124"/>
    </location>
</feature>
<evidence type="ECO:0000259" key="14">
    <source>
        <dbReference type="PROSITE" id="PS50067"/>
    </source>
</evidence>
<dbReference type="InterPro" id="IPR027417">
    <property type="entry name" value="P-loop_NTPase"/>
</dbReference>
<dbReference type="SUPFAM" id="SSF57997">
    <property type="entry name" value="Tropomyosin"/>
    <property type="match status" value="1"/>
</dbReference>
<evidence type="ECO:0000256" key="9">
    <source>
        <dbReference type="ARBA" id="ARBA00023212"/>
    </source>
</evidence>
<evidence type="ECO:0000256" key="2">
    <source>
        <dbReference type="ARBA" id="ARBA00010899"/>
    </source>
</evidence>
<dbReference type="GO" id="GO:0005874">
    <property type="term" value="C:microtubule"/>
    <property type="evidence" value="ECO:0007669"/>
    <property type="project" value="UniProtKB-KW"/>
</dbReference>
<dbReference type="GO" id="GO:0090307">
    <property type="term" value="P:mitotic spindle assembly"/>
    <property type="evidence" value="ECO:0007669"/>
    <property type="project" value="UniProtKB-ARBA"/>
</dbReference>